<dbReference type="SMART" id="SM00256">
    <property type="entry name" value="FBOX"/>
    <property type="match status" value="1"/>
</dbReference>
<dbReference type="EMBL" id="OIVN01005401">
    <property type="protein sequence ID" value="SPD22280.1"/>
    <property type="molecule type" value="Genomic_DNA"/>
</dbReference>
<dbReference type="InterPro" id="IPR053772">
    <property type="entry name" value="At1g61320/At1g61330-like"/>
</dbReference>
<accession>A0A2N9IDY9</accession>
<proteinExistence type="predicted"/>
<dbReference type="PANTHER" id="PTHR34145:SF68">
    <property type="entry name" value="FBD DOMAIN-CONTAINING PROTEIN"/>
    <property type="match status" value="1"/>
</dbReference>
<dbReference type="Pfam" id="PF23622">
    <property type="entry name" value="LRR_At1g61320_AtMIF1"/>
    <property type="match status" value="1"/>
</dbReference>
<reference evidence="2" key="1">
    <citation type="submission" date="2018-02" db="EMBL/GenBank/DDBJ databases">
        <authorList>
            <person name="Cohen D.B."/>
            <person name="Kent A.D."/>
        </authorList>
    </citation>
    <scope>NUCLEOTIDE SEQUENCE</scope>
</reference>
<organism evidence="2">
    <name type="scientific">Fagus sylvatica</name>
    <name type="common">Beechnut</name>
    <dbReference type="NCBI Taxonomy" id="28930"/>
    <lineage>
        <taxon>Eukaryota</taxon>
        <taxon>Viridiplantae</taxon>
        <taxon>Streptophyta</taxon>
        <taxon>Embryophyta</taxon>
        <taxon>Tracheophyta</taxon>
        <taxon>Spermatophyta</taxon>
        <taxon>Magnoliopsida</taxon>
        <taxon>eudicotyledons</taxon>
        <taxon>Gunneridae</taxon>
        <taxon>Pentapetalae</taxon>
        <taxon>rosids</taxon>
        <taxon>fabids</taxon>
        <taxon>Fagales</taxon>
        <taxon>Fagaceae</taxon>
        <taxon>Fagus</taxon>
    </lineage>
</organism>
<dbReference type="InterPro" id="IPR036047">
    <property type="entry name" value="F-box-like_dom_sf"/>
</dbReference>
<dbReference type="Pfam" id="PF00646">
    <property type="entry name" value="F-box"/>
    <property type="match status" value="1"/>
</dbReference>
<dbReference type="InterPro" id="IPR055357">
    <property type="entry name" value="LRR_At1g61320_AtMIF1"/>
</dbReference>
<gene>
    <name evidence="2" type="ORF">FSB_LOCUS50162</name>
</gene>
<dbReference type="SUPFAM" id="SSF52047">
    <property type="entry name" value="RNI-like"/>
    <property type="match status" value="1"/>
</dbReference>
<name>A0A2N9IDY9_FAGSY</name>
<dbReference type="Gene3D" id="1.20.1280.50">
    <property type="match status" value="1"/>
</dbReference>
<feature type="domain" description="F-box" evidence="1">
    <location>
        <begin position="17"/>
        <end position="57"/>
    </location>
</feature>
<dbReference type="Gene3D" id="3.80.10.10">
    <property type="entry name" value="Ribonuclease Inhibitor"/>
    <property type="match status" value="1"/>
</dbReference>
<evidence type="ECO:0000313" key="2">
    <source>
        <dbReference type="EMBL" id="SPD22280.1"/>
    </source>
</evidence>
<dbReference type="AlphaFoldDB" id="A0A2N9IDY9"/>
<dbReference type="InterPro" id="IPR001810">
    <property type="entry name" value="F-box_dom"/>
</dbReference>
<dbReference type="InterPro" id="IPR032675">
    <property type="entry name" value="LRR_dom_sf"/>
</dbReference>
<dbReference type="SUPFAM" id="SSF81383">
    <property type="entry name" value="F-box domain"/>
    <property type="match status" value="1"/>
</dbReference>
<evidence type="ECO:0000259" key="1">
    <source>
        <dbReference type="SMART" id="SM00256"/>
    </source>
</evidence>
<sequence length="434" mass="49421">MKPLADDMEKKDLISLLPDEVLISILSLLTVKEACRTSVVSHGWKHLWLFHIRILDFDDPVPMWDKYIANRDRDKFVRRVKHTLNLHQALTIDKFRVCFDLTKRYKRDIDRWFHFAFSKGVKSCPLLERLHVDNSESLVNLKFCGSSLKLKYLHIIDCSQVRSIKIFAPNLESFGYVGKIIELHVDYAPRLLDVYIAGLSLHPVNYAFLALSSYLHQLESLTLGICHYDNIKIEVPKCANLRHLKLNVSARDGECLFDLISLIEAAPLLRKFTLELFSLEPLKEREVRKVINYDPNEHLKEVEIVGFVGRAIDIELIVYLLESAIKLEKIVINPCCPIVVGTPWETEEIENNKDVKECAKQLKKYLPLGAEFVILSVRPLISVAAVSDTQQLEEVALDEKAIAASLLVSKLSPFPGMKHLDVAGGTGQHTTCSD</sequence>
<dbReference type="PANTHER" id="PTHR34145">
    <property type="entry name" value="OS02G0105600 PROTEIN"/>
    <property type="match status" value="1"/>
</dbReference>
<protein>
    <recommendedName>
        <fullName evidence="1">F-box domain-containing protein</fullName>
    </recommendedName>
</protein>